<feature type="signal peptide" evidence="1">
    <location>
        <begin position="1"/>
        <end position="20"/>
    </location>
</feature>
<dbReference type="RefSeq" id="WP_229349337.1">
    <property type="nucleotide sequence ID" value="NZ_BAABAO010000013.1"/>
</dbReference>
<evidence type="ECO:0000313" key="2">
    <source>
        <dbReference type="EMBL" id="GAA4138716.1"/>
    </source>
</evidence>
<dbReference type="Proteomes" id="UP001501333">
    <property type="component" value="Unassembled WGS sequence"/>
</dbReference>
<accession>A0ABP7YN50</accession>
<dbReference type="InterPro" id="IPR008993">
    <property type="entry name" value="TIMP-like_OB-fold"/>
</dbReference>
<evidence type="ECO:0008006" key="4">
    <source>
        <dbReference type="Google" id="ProtNLM"/>
    </source>
</evidence>
<sequence length="284" mass="33276">MKNFKIITFFFLLSTIKVLACSCYAPKPILEFYSSKYVFEGLVIDKKIAKDSATYSIKVKVLKNYKKANIPKELRFTFYYEKEDSGGSSCYSEVYKNQKLLVFASEYQGKLGFSIMCSNSHVIGERGIDPLLQKVLDHGNEFNLDSYIYDLDYAVNYEFNLTKPITNLDSIFKDAKAIKSDKPFGLFALYINKKGELISVFNFFDWYKSSEDFKIDPNFGLMKEFNVKSRRPLTEFEIYTIELLKNLKVWELKRHKNTQIAVDYMAYISVDFDEKTLKWTYELK</sequence>
<evidence type="ECO:0000256" key="1">
    <source>
        <dbReference type="SAM" id="SignalP"/>
    </source>
</evidence>
<dbReference type="SUPFAM" id="SSF50242">
    <property type="entry name" value="TIMP-like"/>
    <property type="match status" value="1"/>
</dbReference>
<dbReference type="Gene3D" id="2.40.50.120">
    <property type="match status" value="1"/>
</dbReference>
<reference evidence="3" key="1">
    <citation type="journal article" date="2019" name="Int. J. Syst. Evol. Microbiol.">
        <title>The Global Catalogue of Microorganisms (GCM) 10K type strain sequencing project: providing services to taxonomists for standard genome sequencing and annotation.</title>
        <authorList>
            <consortium name="The Broad Institute Genomics Platform"/>
            <consortium name="The Broad Institute Genome Sequencing Center for Infectious Disease"/>
            <person name="Wu L."/>
            <person name="Ma J."/>
        </authorList>
    </citation>
    <scope>NUCLEOTIDE SEQUENCE [LARGE SCALE GENOMIC DNA]</scope>
    <source>
        <strain evidence="3">JCM 17386</strain>
    </source>
</reference>
<keyword evidence="3" id="KW-1185">Reference proteome</keyword>
<proteinExistence type="predicted"/>
<gene>
    <name evidence="2" type="ORF">GCM10022250_37680</name>
</gene>
<keyword evidence="1" id="KW-0732">Signal</keyword>
<comment type="caution">
    <text evidence="2">The sequence shown here is derived from an EMBL/GenBank/DDBJ whole genome shotgun (WGS) entry which is preliminary data.</text>
</comment>
<name>A0ABP7YN50_9FLAO</name>
<dbReference type="EMBL" id="BAABAO010000013">
    <property type="protein sequence ID" value="GAA4138716.1"/>
    <property type="molecule type" value="Genomic_DNA"/>
</dbReference>
<evidence type="ECO:0000313" key="3">
    <source>
        <dbReference type="Proteomes" id="UP001501333"/>
    </source>
</evidence>
<organism evidence="2 3">
    <name type="scientific">Flavobacterium chungbukense</name>
    <dbReference type="NCBI Taxonomy" id="877464"/>
    <lineage>
        <taxon>Bacteria</taxon>
        <taxon>Pseudomonadati</taxon>
        <taxon>Bacteroidota</taxon>
        <taxon>Flavobacteriia</taxon>
        <taxon>Flavobacteriales</taxon>
        <taxon>Flavobacteriaceae</taxon>
        <taxon>Flavobacterium</taxon>
    </lineage>
</organism>
<protein>
    <recommendedName>
        <fullName evidence="4">Lipoprotein</fullName>
    </recommendedName>
</protein>
<feature type="chain" id="PRO_5046926302" description="Lipoprotein" evidence="1">
    <location>
        <begin position="21"/>
        <end position="284"/>
    </location>
</feature>